<dbReference type="Pfam" id="PF07841">
    <property type="entry name" value="DM4_12"/>
    <property type="match status" value="1"/>
</dbReference>
<sequence length="194" mass="21745">MDLARLLLLCIVTTGIGYGAIFDRPTHPDQPANVSMKNVSQPNMKHANKTHKPENKSITDVDPEYLDYVADYLFQHNKMGAMIFNMAEEFMVIATVSPLLRHHANNRALLYCFLEEKMKECGIKYGCLAEYICQLHSNLPALPTGSRIIDEFIEMMSPMASGDKDLHVYKTAQLAGQDGLNCADLYQACPTDNN</sequence>
<protein>
    <submittedName>
        <fullName evidence="2">Uncharacterized protein</fullName>
    </submittedName>
</protein>
<keyword evidence="3" id="KW-1185">Reference proteome</keyword>
<keyword evidence="1" id="KW-0732">Signal</keyword>
<feature type="signal peptide" evidence="1">
    <location>
        <begin position="1"/>
        <end position="19"/>
    </location>
</feature>
<dbReference type="AlphaFoldDB" id="A0AAD8E9I0"/>
<proteinExistence type="predicted"/>
<dbReference type="EMBL" id="JASPKZ010007874">
    <property type="protein sequence ID" value="KAJ9581639.1"/>
    <property type="molecule type" value="Genomic_DNA"/>
</dbReference>
<evidence type="ECO:0000313" key="3">
    <source>
        <dbReference type="Proteomes" id="UP001233999"/>
    </source>
</evidence>
<evidence type="ECO:0000313" key="2">
    <source>
        <dbReference type="EMBL" id="KAJ9581639.1"/>
    </source>
</evidence>
<dbReference type="Proteomes" id="UP001233999">
    <property type="component" value="Unassembled WGS sequence"/>
</dbReference>
<name>A0AAD8E9I0_DIPPU</name>
<dbReference type="InterPro" id="IPR006631">
    <property type="entry name" value="DM4_12"/>
</dbReference>
<reference evidence="2" key="1">
    <citation type="journal article" date="2023" name="IScience">
        <title>Live-bearing cockroach genome reveals convergent evolutionary mechanisms linked to viviparity in insects and beyond.</title>
        <authorList>
            <person name="Fouks B."/>
            <person name="Harrison M.C."/>
            <person name="Mikhailova A.A."/>
            <person name="Marchal E."/>
            <person name="English S."/>
            <person name="Carruthers M."/>
            <person name="Jennings E.C."/>
            <person name="Chiamaka E.L."/>
            <person name="Frigard R.A."/>
            <person name="Pippel M."/>
            <person name="Attardo G.M."/>
            <person name="Benoit J.B."/>
            <person name="Bornberg-Bauer E."/>
            <person name="Tobe S.S."/>
        </authorList>
    </citation>
    <scope>NUCLEOTIDE SEQUENCE</scope>
    <source>
        <strain evidence="2">Stay&amp;Tobe</strain>
    </source>
</reference>
<organism evidence="2 3">
    <name type="scientific">Diploptera punctata</name>
    <name type="common">Pacific beetle cockroach</name>
    <dbReference type="NCBI Taxonomy" id="6984"/>
    <lineage>
        <taxon>Eukaryota</taxon>
        <taxon>Metazoa</taxon>
        <taxon>Ecdysozoa</taxon>
        <taxon>Arthropoda</taxon>
        <taxon>Hexapoda</taxon>
        <taxon>Insecta</taxon>
        <taxon>Pterygota</taxon>
        <taxon>Neoptera</taxon>
        <taxon>Polyneoptera</taxon>
        <taxon>Dictyoptera</taxon>
        <taxon>Blattodea</taxon>
        <taxon>Blaberoidea</taxon>
        <taxon>Blaberidae</taxon>
        <taxon>Diplopterinae</taxon>
        <taxon>Diploptera</taxon>
    </lineage>
</organism>
<gene>
    <name evidence="2" type="ORF">L9F63_023180</name>
</gene>
<evidence type="ECO:0000256" key="1">
    <source>
        <dbReference type="SAM" id="SignalP"/>
    </source>
</evidence>
<reference evidence="2" key="2">
    <citation type="submission" date="2023-05" db="EMBL/GenBank/DDBJ databases">
        <authorList>
            <person name="Fouks B."/>
        </authorList>
    </citation>
    <scope>NUCLEOTIDE SEQUENCE</scope>
    <source>
        <strain evidence="2">Stay&amp;Tobe</strain>
        <tissue evidence="2">Testes</tissue>
    </source>
</reference>
<accession>A0AAD8E9I0</accession>
<comment type="caution">
    <text evidence="2">The sequence shown here is derived from an EMBL/GenBank/DDBJ whole genome shotgun (WGS) entry which is preliminary data.</text>
</comment>
<feature type="chain" id="PRO_5042000289" evidence="1">
    <location>
        <begin position="20"/>
        <end position="194"/>
    </location>
</feature>